<keyword evidence="2" id="KW-0732">Signal</keyword>
<evidence type="ECO:0000313" key="4">
    <source>
        <dbReference type="Proteomes" id="UP000244855"/>
    </source>
</evidence>
<evidence type="ECO:0008006" key="5">
    <source>
        <dbReference type="Google" id="ProtNLM"/>
    </source>
</evidence>
<feature type="compositionally biased region" description="Pro residues" evidence="1">
    <location>
        <begin position="81"/>
        <end position="96"/>
    </location>
</feature>
<feature type="chain" id="PRO_5016134195" description="Lytic polysaccharide monooxygenase" evidence="2">
    <location>
        <begin position="19"/>
        <end position="259"/>
    </location>
</feature>
<evidence type="ECO:0000256" key="1">
    <source>
        <dbReference type="SAM" id="MobiDB-lite"/>
    </source>
</evidence>
<evidence type="ECO:0000256" key="2">
    <source>
        <dbReference type="SAM" id="SignalP"/>
    </source>
</evidence>
<name>A0A2V1E7B7_9PLEO</name>
<reference evidence="3 4" key="1">
    <citation type="journal article" date="2018" name="Sci. Rep.">
        <title>Comparative genomics provides insights into the lifestyle and reveals functional heterogeneity of dark septate endophytic fungi.</title>
        <authorList>
            <person name="Knapp D.G."/>
            <person name="Nemeth J.B."/>
            <person name="Barry K."/>
            <person name="Hainaut M."/>
            <person name="Henrissat B."/>
            <person name="Johnson J."/>
            <person name="Kuo A."/>
            <person name="Lim J.H.P."/>
            <person name="Lipzen A."/>
            <person name="Nolan M."/>
            <person name="Ohm R.A."/>
            <person name="Tamas L."/>
            <person name="Grigoriev I.V."/>
            <person name="Spatafora J.W."/>
            <person name="Nagy L.G."/>
            <person name="Kovacs G.M."/>
        </authorList>
    </citation>
    <scope>NUCLEOTIDE SEQUENCE [LARGE SCALE GENOMIC DNA]</scope>
    <source>
        <strain evidence="3 4">DSE2036</strain>
    </source>
</reference>
<dbReference type="AlphaFoldDB" id="A0A2V1E7B7"/>
<dbReference type="Proteomes" id="UP000244855">
    <property type="component" value="Unassembled WGS sequence"/>
</dbReference>
<feature type="signal peptide" evidence="2">
    <location>
        <begin position="1"/>
        <end position="18"/>
    </location>
</feature>
<feature type="region of interest" description="Disordered" evidence="1">
    <location>
        <begin position="55"/>
        <end position="164"/>
    </location>
</feature>
<dbReference type="OrthoDB" id="3683299at2759"/>
<proteinExistence type="predicted"/>
<keyword evidence="4" id="KW-1185">Reference proteome</keyword>
<sequence length="259" mass="26673">MRAGILLLVTIVTTLAIAGDPDIRPDTRRPKDEGAIILTLKLSTTSVLGIVTTTMTTAPPAPSSSENPPKTTAKPSTTASPPSPPPSLASPTPPPSNSDTSSINNPPTPISSNSIESSSSTTSSNKSPSSPTSNPTTTPPPPPPPTQTRLTPPHTLPPHLASQLPKNWPYTQYAAALKPGQTATWTLTASASASASASSNASSNASSVPVAILEAPVLWFPRPLGGRGGRDLLDGYEYLAVWREGDERAAEVMMGKGMG</sequence>
<accession>A0A2V1E7B7</accession>
<feature type="compositionally biased region" description="Low complexity" evidence="1">
    <location>
        <begin position="55"/>
        <end position="80"/>
    </location>
</feature>
<feature type="compositionally biased region" description="Pro residues" evidence="1">
    <location>
        <begin position="137"/>
        <end position="146"/>
    </location>
</feature>
<dbReference type="EMBL" id="KZ805309">
    <property type="protein sequence ID" value="PVI06411.1"/>
    <property type="molecule type" value="Genomic_DNA"/>
</dbReference>
<gene>
    <name evidence="3" type="ORF">DM02DRAFT_680005</name>
</gene>
<organism evidence="3 4">
    <name type="scientific">Periconia macrospinosa</name>
    <dbReference type="NCBI Taxonomy" id="97972"/>
    <lineage>
        <taxon>Eukaryota</taxon>
        <taxon>Fungi</taxon>
        <taxon>Dikarya</taxon>
        <taxon>Ascomycota</taxon>
        <taxon>Pezizomycotina</taxon>
        <taxon>Dothideomycetes</taxon>
        <taxon>Pleosporomycetidae</taxon>
        <taxon>Pleosporales</taxon>
        <taxon>Massarineae</taxon>
        <taxon>Periconiaceae</taxon>
        <taxon>Periconia</taxon>
    </lineage>
</organism>
<evidence type="ECO:0000313" key="3">
    <source>
        <dbReference type="EMBL" id="PVI06411.1"/>
    </source>
</evidence>
<protein>
    <recommendedName>
        <fullName evidence="5">Lytic polysaccharide monooxygenase</fullName>
    </recommendedName>
</protein>
<feature type="compositionally biased region" description="Low complexity" evidence="1">
    <location>
        <begin position="97"/>
        <end position="136"/>
    </location>
</feature>